<dbReference type="Gene3D" id="3.20.20.80">
    <property type="entry name" value="Glycosidases"/>
    <property type="match status" value="1"/>
</dbReference>
<evidence type="ECO:0000313" key="6">
    <source>
        <dbReference type="Proteomes" id="UP001169990"/>
    </source>
</evidence>
<evidence type="ECO:0000313" key="5">
    <source>
        <dbReference type="EMBL" id="MDN4188235.1"/>
    </source>
</evidence>
<comment type="similarity">
    <text evidence="3">Belongs to the glycosyl hydrolase 5 (cellulase A) family.</text>
</comment>
<dbReference type="InterPro" id="IPR001547">
    <property type="entry name" value="Glyco_hydro_5"/>
</dbReference>
<keyword evidence="1 3" id="KW-0378">Hydrolase</keyword>
<dbReference type="EMBL" id="QELD01000013">
    <property type="protein sequence ID" value="MDN4188235.1"/>
    <property type="molecule type" value="Genomic_DNA"/>
</dbReference>
<proteinExistence type="inferred from homology"/>
<dbReference type="RefSeq" id="WP_301004550.1">
    <property type="nucleotide sequence ID" value="NZ_QELD01000013.1"/>
</dbReference>
<dbReference type="InterPro" id="IPR050386">
    <property type="entry name" value="Glycosyl_hydrolase_5"/>
</dbReference>
<keyword evidence="2 3" id="KW-0326">Glycosidase</keyword>
<dbReference type="Proteomes" id="UP001169990">
    <property type="component" value="Unassembled WGS sequence"/>
</dbReference>
<evidence type="ECO:0000256" key="2">
    <source>
        <dbReference type="ARBA" id="ARBA00023295"/>
    </source>
</evidence>
<comment type="caution">
    <text evidence="5">The sequence shown here is derived from an EMBL/GenBank/DDBJ whole genome shotgun (WGS) entry which is preliminary data.</text>
</comment>
<dbReference type="PANTHER" id="PTHR31297:SF38">
    <property type="entry name" value="X8 DOMAIN-CONTAINING PROTEIN"/>
    <property type="match status" value="1"/>
</dbReference>
<dbReference type="GO" id="GO:0009251">
    <property type="term" value="P:glucan catabolic process"/>
    <property type="evidence" value="ECO:0007669"/>
    <property type="project" value="TreeGrafter"/>
</dbReference>
<feature type="domain" description="Glycoside hydrolase family 5" evidence="4">
    <location>
        <begin position="61"/>
        <end position="179"/>
    </location>
</feature>
<organism evidence="5 6">
    <name type="scientific">Bifidobacterium breve</name>
    <dbReference type="NCBI Taxonomy" id="1685"/>
    <lineage>
        <taxon>Bacteria</taxon>
        <taxon>Bacillati</taxon>
        <taxon>Actinomycetota</taxon>
        <taxon>Actinomycetes</taxon>
        <taxon>Bifidobacteriales</taxon>
        <taxon>Bifidobacteriaceae</taxon>
        <taxon>Bifidobacterium</taxon>
    </lineage>
</organism>
<evidence type="ECO:0000259" key="4">
    <source>
        <dbReference type="Pfam" id="PF00150"/>
    </source>
</evidence>
<dbReference type="Pfam" id="PF00150">
    <property type="entry name" value="Cellulase"/>
    <property type="match status" value="1"/>
</dbReference>
<dbReference type="PANTHER" id="PTHR31297">
    <property type="entry name" value="GLUCAN ENDO-1,6-BETA-GLUCOSIDASE B"/>
    <property type="match status" value="1"/>
</dbReference>
<name>A0AAW7LL61_BIFBR</name>
<dbReference type="AlphaFoldDB" id="A0AAW7LL61"/>
<dbReference type="SUPFAM" id="SSF51445">
    <property type="entry name" value="(Trans)glycosidases"/>
    <property type="match status" value="1"/>
</dbReference>
<accession>A0AAW7LL61</accession>
<dbReference type="GO" id="GO:0008422">
    <property type="term" value="F:beta-glucosidase activity"/>
    <property type="evidence" value="ECO:0007669"/>
    <property type="project" value="TreeGrafter"/>
</dbReference>
<reference evidence="5" key="2">
    <citation type="journal article" date="2022" name="3 Biotech.">
        <title>Isomaltooligosaccharides utilization and genomic characterization of human infant anti-inflammatory Bifidobacterium longum and Bifidobacterium breve strains.</title>
        <authorList>
            <person name="Sharma S."/>
            <person name="Singh S."/>
            <person name="Chaudhary V."/>
            <person name="Mantri S."/>
            <person name="Chander A."/>
            <person name="Maurya R."/>
            <person name="Rajarammohan S."/>
            <person name="Singh R.P."/>
            <person name="Rishi P."/>
            <person name="Bishnoi M."/>
            <person name="Bhadada S.K."/>
            <person name="Kondepudi K.K."/>
        </authorList>
    </citation>
    <scope>NUCLEOTIDE SEQUENCE</scope>
    <source>
        <strain evidence="5">Bif11</strain>
    </source>
</reference>
<evidence type="ECO:0000256" key="3">
    <source>
        <dbReference type="RuleBase" id="RU361153"/>
    </source>
</evidence>
<dbReference type="GO" id="GO:0005576">
    <property type="term" value="C:extracellular region"/>
    <property type="evidence" value="ECO:0007669"/>
    <property type="project" value="TreeGrafter"/>
</dbReference>
<dbReference type="InterPro" id="IPR017853">
    <property type="entry name" value="GH"/>
</dbReference>
<evidence type="ECO:0000256" key="1">
    <source>
        <dbReference type="ARBA" id="ARBA00022801"/>
    </source>
</evidence>
<reference evidence="5" key="1">
    <citation type="submission" date="2018-05" db="EMBL/GenBank/DDBJ databases">
        <authorList>
            <person name="Kondepudi K.K."/>
            <person name="Singh S."/>
            <person name="Chaudhry V."/>
            <person name="Mantri S."/>
            <person name="Bhadada S."/>
            <person name="Bishnoi M."/>
            <person name="Kaur J."/>
            <person name="Sharma S."/>
            <person name="Bhatia R."/>
        </authorList>
    </citation>
    <scope>NUCLEOTIDE SEQUENCE</scope>
    <source>
        <strain evidence="5">Bif11</strain>
    </source>
</reference>
<protein>
    <submittedName>
        <fullName evidence="5">Glycosyl hydrolase family 5</fullName>
    </submittedName>
</protein>
<sequence length="422" mass="48424">MALGTLGIGEQINGVNLGNWLVLEKWMKPGIFAASGEADEIWLHRATESAELEALLTRHRDTYITEADFRNIAAHGCNLVRIPVPYFIFGDVSGHPGCIEYLDRAFDWAERTGLKILIDLHTVPGSQNGFDNGGLTGVVRWHHSPRAVAYALDVLTRLAKRYRDRAALFGIEVLNEPIDWLTYATSSSSRQAKDSFEARRSGPIPMVFLKRFYRESYRRLRPILAENQAIVFHDGFRLGRWRDWFVREGMRGVMLDTHIYLVMAEHFPLFRMIPDRWLMGWYRLFVRWNERRIHRAARYTPVIVGEWCVANNLVNRTPSARNAVYREVAAMQRKAWSASAGQIYWSYQLRGNRAFLPTIDPQSDTSRLDPWDLTHVWHAGWMAWGAQGIFGDAKLPSSGKMATLTESLRRQTASSWQVDAAE</sequence>
<dbReference type="GO" id="GO:0009986">
    <property type="term" value="C:cell surface"/>
    <property type="evidence" value="ECO:0007669"/>
    <property type="project" value="TreeGrafter"/>
</dbReference>
<gene>
    <name evidence="5" type="ORF">DC496_07800</name>
</gene>